<accession>A0A0N0IWX6</accession>
<feature type="signal peptide" evidence="1">
    <location>
        <begin position="1"/>
        <end position="18"/>
    </location>
</feature>
<evidence type="ECO:0000256" key="1">
    <source>
        <dbReference type="SAM" id="SignalP"/>
    </source>
</evidence>
<evidence type="ECO:0008006" key="4">
    <source>
        <dbReference type="Google" id="ProtNLM"/>
    </source>
</evidence>
<reference evidence="3" key="2">
    <citation type="submission" date="2015-09" db="EMBL/GenBank/DDBJ databases">
        <title>Draft genome sequence of a multidrug-resistant Chryseobacterium indologenes isolate from Malaysia.</title>
        <authorList>
            <person name="Yu C.Y."/>
            <person name="Ang G.Y."/>
            <person name="Chan K.-G."/>
        </authorList>
    </citation>
    <scope>NUCLEOTIDE SEQUENCE [LARGE SCALE GENOMIC DNA]</scope>
    <source>
        <strain evidence="3">CI_885</strain>
    </source>
</reference>
<sequence length="189" mass="21558">MKRFSAFLFMLIFAASHAQVSAFQKADSRYDRKIKALYKKYPKPNDERTKQEWLLTEEKISAYENALEKISEEEKKGITDVPPPVAQKVTKEAEYENGKAAFQKLLNEAVNLSFLNFPSDSYKATLRFAVDSKGNVFQPKVKGNNEDVNTFIEATFYKIKDKGKWKPAEENGKPVLSAVVIPLNLNLKK</sequence>
<dbReference type="Gene3D" id="3.30.1150.10">
    <property type="match status" value="1"/>
</dbReference>
<evidence type="ECO:0000313" key="2">
    <source>
        <dbReference type="EMBL" id="KPE51773.1"/>
    </source>
</evidence>
<name>A0A0N0IWX6_CHRID</name>
<reference evidence="2 3" key="1">
    <citation type="journal article" date="2015" name="Genom Data">
        <title>Draft genome sequence of a multidrug-resistant Chryseobacterium indologenes isolate from Malaysia.</title>
        <authorList>
            <person name="Yu C.Y."/>
            <person name="Ang G.Y."/>
            <person name="Cheng H.J."/>
            <person name="Cheong Y.M."/>
            <person name="Yin W.F."/>
            <person name="Chan K.G."/>
        </authorList>
    </citation>
    <scope>NUCLEOTIDE SEQUENCE [LARGE SCALE GENOMIC DNA]</scope>
    <source>
        <strain evidence="2 3">CI_885</strain>
    </source>
</reference>
<protein>
    <recommendedName>
        <fullName evidence="4">TonB C-terminal domain-containing protein</fullName>
    </recommendedName>
</protein>
<comment type="caution">
    <text evidence="2">The sequence shown here is derived from an EMBL/GenBank/DDBJ whole genome shotgun (WGS) entry which is preliminary data.</text>
</comment>
<feature type="chain" id="PRO_5005851827" description="TonB C-terminal domain-containing protein" evidence="1">
    <location>
        <begin position="19"/>
        <end position="189"/>
    </location>
</feature>
<dbReference type="Proteomes" id="UP000037953">
    <property type="component" value="Unassembled WGS sequence"/>
</dbReference>
<evidence type="ECO:0000313" key="3">
    <source>
        <dbReference type="Proteomes" id="UP000037953"/>
    </source>
</evidence>
<gene>
    <name evidence="2" type="ORF">AOB46_09015</name>
</gene>
<dbReference type="AlphaFoldDB" id="A0A0N0IWX6"/>
<dbReference type="RefSeq" id="WP_131724341.1">
    <property type="nucleotide sequence ID" value="NZ_LJOD01000004.1"/>
</dbReference>
<proteinExistence type="predicted"/>
<keyword evidence="1" id="KW-0732">Signal</keyword>
<organism evidence="2 3">
    <name type="scientific">Chryseobacterium indologenes</name>
    <name type="common">Flavobacterium indologenes</name>
    <dbReference type="NCBI Taxonomy" id="253"/>
    <lineage>
        <taxon>Bacteria</taxon>
        <taxon>Pseudomonadati</taxon>
        <taxon>Bacteroidota</taxon>
        <taxon>Flavobacteriia</taxon>
        <taxon>Flavobacteriales</taxon>
        <taxon>Weeksellaceae</taxon>
        <taxon>Chryseobacterium group</taxon>
        <taxon>Chryseobacterium</taxon>
    </lineage>
</organism>
<dbReference type="EMBL" id="LJOD01000004">
    <property type="protein sequence ID" value="KPE51773.1"/>
    <property type="molecule type" value="Genomic_DNA"/>
</dbReference>
<dbReference type="PATRIC" id="fig|253.9.peg.3559"/>
<dbReference type="OrthoDB" id="1245168at2"/>